<dbReference type="InterPro" id="IPR050697">
    <property type="entry name" value="Adenylyl/Guanylyl_Cyclase_3/4"/>
</dbReference>
<dbReference type="GO" id="GO:0006171">
    <property type="term" value="P:cAMP biosynthetic process"/>
    <property type="evidence" value="ECO:0007669"/>
    <property type="project" value="TreeGrafter"/>
</dbReference>
<dbReference type="CDD" id="cd00207">
    <property type="entry name" value="fer2"/>
    <property type="match status" value="1"/>
</dbReference>
<evidence type="ECO:0000256" key="1">
    <source>
        <dbReference type="ARBA" id="ARBA00004651"/>
    </source>
</evidence>
<feature type="transmembrane region" description="Helical" evidence="4">
    <location>
        <begin position="143"/>
        <end position="165"/>
    </location>
</feature>
<sequence>MTDKKAPKAANKFGGEFIHNLRIATGMVLFLFAATHLLNHSLGLISIDFMSAVREVRIAITRSWLGTLVLLSSAIIHVVLGLAAFAGRRSWKMTLGSAVQLISGLLIPLFLARHIIGTRIANEMFGIDDNYIFALNVMWPTFALNQFILITLVWVHGCIGIYMWLRMRPWFPKFAPYALGLSIAVPVLAFSGFSVGGRVIRTIYEFNNPLTGEQIQFLKSLMDDAWWGYGGLLAFFVIFRIALTIRARYQKAITVDYFNGPTVRAANGQTLLETSQANNIPHASICGGKARCSTCRVRVLSGLDEQPPATETERRVLDRIGATQNVRLACQLRPSANLAIVPLLPAQRTRAEDVQALDKYFWGVEQEVTLLFADLRGFTKMSEDQLPYDVVFLLNQFLGSMSEAIEDSGGYIDKFMGDGIMAIFGMDRPVGQGARDALMAARAMSGVLDGLNMSLADELPSKLNIGIGLHTGDAILGRIGVASTSGAGERITALGDTVNTASRLEASSKELDAQLVVSEQTLNAADYPLPAELEKLITVKGKAKPLRVFAWKKATVLEMPA</sequence>
<dbReference type="InterPro" id="IPR036010">
    <property type="entry name" value="2Fe-2S_ferredoxin-like_sf"/>
</dbReference>
<proteinExistence type="predicted"/>
<comment type="subcellular location">
    <subcellularLocation>
        <location evidence="1">Cell membrane</location>
        <topology evidence="1">Multi-pass membrane protein</topology>
    </subcellularLocation>
</comment>
<feature type="transmembrane region" description="Helical" evidence="4">
    <location>
        <begin position="21"/>
        <end position="44"/>
    </location>
</feature>
<feature type="domain" description="Guanylate cyclase" evidence="5">
    <location>
        <begin position="369"/>
        <end position="505"/>
    </location>
</feature>
<dbReference type="InterPro" id="IPR029787">
    <property type="entry name" value="Nucleotide_cyclase"/>
</dbReference>
<dbReference type="InterPro" id="IPR012675">
    <property type="entry name" value="Beta-grasp_dom_sf"/>
</dbReference>
<feature type="domain" description="2Fe-2S ferredoxin-type" evidence="6">
    <location>
        <begin position="251"/>
        <end position="346"/>
    </location>
</feature>
<dbReference type="CDD" id="cd07302">
    <property type="entry name" value="CHD"/>
    <property type="match status" value="1"/>
</dbReference>
<dbReference type="InterPro" id="IPR034804">
    <property type="entry name" value="SQR/QFR_C/D"/>
</dbReference>
<dbReference type="SUPFAM" id="SSF81343">
    <property type="entry name" value="Fumarate reductase respiratory complex transmembrane subunits"/>
    <property type="match status" value="1"/>
</dbReference>
<keyword evidence="4" id="KW-1133">Transmembrane helix</keyword>
<dbReference type="SMART" id="SM00044">
    <property type="entry name" value="CYCc"/>
    <property type="match status" value="1"/>
</dbReference>
<gene>
    <name evidence="7" type="ORF">MNBD_ALPHA08-743</name>
</gene>
<dbReference type="GO" id="GO:0005886">
    <property type="term" value="C:plasma membrane"/>
    <property type="evidence" value="ECO:0007669"/>
    <property type="project" value="UniProtKB-SubCell"/>
</dbReference>
<name>A0A3B0RW40_9ZZZZ</name>
<keyword evidence="3 4" id="KW-0472">Membrane</keyword>
<dbReference type="InterPro" id="IPR001054">
    <property type="entry name" value="A/G_cyclase"/>
</dbReference>
<evidence type="ECO:0000256" key="2">
    <source>
        <dbReference type="ARBA" id="ARBA00022475"/>
    </source>
</evidence>
<dbReference type="GO" id="GO:0035556">
    <property type="term" value="P:intracellular signal transduction"/>
    <property type="evidence" value="ECO:0007669"/>
    <property type="project" value="InterPro"/>
</dbReference>
<dbReference type="EMBL" id="UOEC01000132">
    <property type="protein sequence ID" value="VAV96487.1"/>
    <property type="molecule type" value="Genomic_DNA"/>
</dbReference>
<dbReference type="Gene3D" id="3.30.70.1230">
    <property type="entry name" value="Nucleotide cyclase"/>
    <property type="match status" value="1"/>
</dbReference>
<reference evidence="7" key="1">
    <citation type="submission" date="2018-06" db="EMBL/GenBank/DDBJ databases">
        <authorList>
            <person name="Zhirakovskaya E."/>
        </authorList>
    </citation>
    <scope>NUCLEOTIDE SEQUENCE</scope>
</reference>
<feature type="transmembrane region" description="Helical" evidence="4">
    <location>
        <begin position="226"/>
        <end position="243"/>
    </location>
</feature>
<feature type="transmembrane region" description="Helical" evidence="4">
    <location>
        <begin position="177"/>
        <end position="200"/>
    </location>
</feature>
<dbReference type="SUPFAM" id="SSF54292">
    <property type="entry name" value="2Fe-2S ferredoxin-like"/>
    <property type="match status" value="1"/>
</dbReference>
<dbReference type="PROSITE" id="PS50125">
    <property type="entry name" value="GUANYLATE_CYCLASE_2"/>
    <property type="match status" value="1"/>
</dbReference>
<dbReference type="SUPFAM" id="SSF55073">
    <property type="entry name" value="Nucleotide cyclase"/>
    <property type="match status" value="1"/>
</dbReference>
<evidence type="ECO:0000259" key="5">
    <source>
        <dbReference type="PROSITE" id="PS50125"/>
    </source>
</evidence>
<accession>A0A3B0RW40</accession>
<dbReference type="Pfam" id="PF00111">
    <property type="entry name" value="Fer2"/>
    <property type="match status" value="1"/>
</dbReference>
<protein>
    <submittedName>
        <fullName evidence="7">Adenylate cyclase</fullName>
        <ecNumber evidence="7">4.6.1.1</ecNumber>
    </submittedName>
</protein>
<evidence type="ECO:0000313" key="7">
    <source>
        <dbReference type="EMBL" id="VAV96487.1"/>
    </source>
</evidence>
<feature type="transmembrane region" description="Helical" evidence="4">
    <location>
        <begin position="98"/>
        <end position="116"/>
    </location>
</feature>
<dbReference type="Pfam" id="PF00211">
    <property type="entry name" value="Guanylate_cyc"/>
    <property type="match status" value="1"/>
</dbReference>
<dbReference type="PANTHER" id="PTHR43081:SF17">
    <property type="entry name" value="BLL5647 PROTEIN"/>
    <property type="match status" value="1"/>
</dbReference>
<dbReference type="EC" id="4.6.1.1" evidence="7"/>
<keyword evidence="2" id="KW-1003">Cell membrane</keyword>
<dbReference type="GO" id="GO:0051536">
    <property type="term" value="F:iron-sulfur cluster binding"/>
    <property type="evidence" value="ECO:0007669"/>
    <property type="project" value="InterPro"/>
</dbReference>
<dbReference type="Gene3D" id="3.10.20.30">
    <property type="match status" value="1"/>
</dbReference>
<evidence type="ECO:0000259" key="6">
    <source>
        <dbReference type="PROSITE" id="PS51085"/>
    </source>
</evidence>
<dbReference type="AlphaFoldDB" id="A0A3B0RW40"/>
<keyword evidence="4" id="KW-0812">Transmembrane</keyword>
<keyword evidence="7" id="KW-0456">Lyase</keyword>
<evidence type="ECO:0000256" key="3">
    <source>
        <dbReference type="ARBA" id="ARBA00023136"/>
    </source>
</evidence>
<dbReference type="PANTHER" id="PTHR43081">
    <property type="entry name" value="ADENYLATE CYCLASE, TERMINAL-DIFFERENTIATION SPECIFIC-RELATED"/>
    <property type="match status" value="1"/>
</dbReference>
<dbReference type="GO" id="GO:0004016">
    <property type="term" value="F:adenylate cyclase activity"/>
    <property type="evidence" value="ECO:0007669"/>
    <property type="project" value="UniProtKB-EC"/>
</dbReference>
<organism evidence="7">
    <name type="scientific">hydrothermal vent metagenome</name>
    <dbReference type="NCBI Taxonomy" id="652676"/>
    <lineage>
        <taxon>unclassified sequences</taxon>
        <taxon>metagenomes</taxon>
        <taxon>ecological metagenomes</taxon>
    </lineage>
</organism>
<feature type="transmembrane region" description="Helical" evidence="4">
    <location>
        <begin position="64"/>
        <end position="86"/>
    </location>
</feature>
<dbReference type="PROSITE" id="PS51085">
    <property type="entry name" value="2FE2S_FER_2"/>
    <property type="match status" value="1"/>
</dbReference>
<dbReference type="InterPro" id="IPR001041">
    <property type="entry name" value="2Fe-2S_ferredoxin-type"/>
</dbReference>
<evidence type="ECO:0000256" key="4">
    <source>
        <dbReference type="SAM" id="Phobius"/>
    </source>
</evidence>